<organism evidence="1 2">
    <name type="scientific">Rhipicephalus sanguineus</name>
    <name type="common">Brown dog tick</name>
    <name type="synonym">Ixodes sanguineus</name>
    <dbReference type="NCBI Taxonomy" id="34632"/>
    <lineage>
        <taxon>Eukaryota</taxon>
        <taxon>Metazoa</taxon>
        <taxon>Ecdysozoa</taxon>
        <taxon>Arthropoda</taxon>
        <taxon>Chelicerata</taxon>
        <taxon>Arachnida</taxon>
        <taxon>Acari</taxon>
        <taxon>Parasitiformes</taxon>
        <taxon>Ixodida</taxon>
        <taxon>Ixodoidea</taxon>
        <taxon>Ixodidae</taxon>
        <taxon>Rhipicephalinae</taxon>
        <taxon>Rhipicephalus</taxon>
        <taxon>Rhipicephalus</taxon>
    </lineage>
</organism>
<dbReference type="Proteomes" id="UP000821837">
    <property type="component" value="Unassembled WGS sequence"/>
</dbReference>
<evidence type="ECO:0000313" key="1">
    <source>
        <dbReference type="EMBL" id="KAH7955319.1"/>
    </source>
</evidence>
<accession>A0A9D4PU91</accession>
<sequence length="201" mass="23199">MLESEIDREAAISRDIEEQLLRNSFTVAAVLADSVPSMYRSVWSFPRNERWFEDTLPHLTKFHFKQALRVTPSTFRYLVESLSCDLSRLSTQMRAPISVEKRVAIGLYRLCSSAEDRTIAHLFGVGRLTVNVVWRQFSTVFIQQLESQWICMVRRADMADHVREFFAVTGFPQAVGALDGCHFPVSPPKKHATDYYNYKGW</sequence>
<comment type="caution">
    <text evidence="1">The sequence shown here is derived from an EMBL/GenBank/DDBJ whole genome shotgun (WGS) entry which is preliminary data.</text>
</comment>
<dbReference type="AlphaFoldDB" id="A0A9D4PU91"/>
<protein>
    <recommendedName>
        <fullName evidence="3">DDE Tnp4 domain-containing protein</fullName>
    </recommendedName>
</protein>
<gene>
    <name evidence="1" type="ORF">HPB52_000279</name>
</gene>
<reference evidence="1" key="2">
    <citation type="submission" date="2021-09" db="EMBL/GenBank/DDBJ databases">
        <authorList>
            <person name="Jia N."/>
            <person name="Wang J."/>
            <person name="Shi W."/>
            <person name="Du L."/>
            <person name="Sun Y."/>
            <person name="Zhan W."/>
            <person name="Jiang J."/>
            <person name="Wang Q."/>
            <person name="Zhang B."/>
            <person name="Ji P."/>
            <person name="Sakyi L.B."/>
            <person name="Cui X."/>
            <person name="Yuan T."/>
            <person name="Jiang B."/>
            <person name="Yang W."/>
            <person name="Lam T.T.-Y."/>
            <person name="Chang Q."/>
            <person name="Ding S."/>
            <person name="Wang X."/>
            <person name="Zhu J."/>
            <person name="Ruan X."/>
            <person name="Zhao L."/>
            <person name="Wei J."/>
            <person name="Que T."/>
            <person name="Du C."/>
            <person name="Cheng J."/>
            <person name="Dai P."/>
            <person name="Han X."/>
            <person name="Huang E."/>
            <person name="Gao Y."/>
            <person name="Liu J."/>
            <person name="Shao H."/>
            <person name="Ye R."/>
            <person name="Li L."/>
            <person name="Wei W."/>
            <person name="Wang X."/>
            <person name="Wang C."/>
            <person name="Huo Q."/>
            <person name="Li W."/>
            <person name="Guo W."/>
            <person name="Chen H."/>
            <person name="Chen S."/>
            <person name="Zhou L."/>
            <person name="Zhou L."/>
            <person name="Ni X."/>
            <person name="Tian J."/>
            <person name="Zhou Y."/>
            <person name="Sheng Y."/>
            <person name="Liu T."/>
            <person name="Pan Y."/>
            <person name="Xia L."/>
            <person name="Li J."/>
            <person name="Zhao F."/>
            <person name="Cao W."/>
        </authorList>
    </citation>
    <scope>NUCLEOTIDE SEQUENCE</scope>
    <source>
        <strain evidence="1">Rsan-2018</strain>
        <tissue evidence="1">Larvae</tissue>
    </source>
</reference>
<dbReference type="EMBL" id="JABSTV010001250">
    <property type="protein sequence ID" value="KAH7955319.1"/>
    <property type="molecule type" value="Genomic_DNA"/>
</dbReference>
<proteinExistence type="predicted"/>
<reference evidence="1" key="1">
    <citation type="journal article" date="2020" name="Cell">
        <title>Large-Scale Comparative Analyses of Tick Genomes Elucidate Their Genetic Diversity and Vector Capacities.</title>
        <authorList>
            <consortium name="Tick Genome and Microbiome Consortium (TIGMIC)"/>
            <person name="Jia N."/>
            <person name="Wang J."/>
            <person name="Shi W."/>
            <person name="Du L."/>
            <person name="Sun Y."/>
            <person name="Zhan W."/>
            <person name="Jiang J.F."/>
            <person name="Wang Q."/>
            <person name="Zhang B."/>
            <person name="Ji P."/>
            <person name="Bell-Sakyi L."/>
            <person name="Cui X.M."/>
            <person name="Yuan T.T."/>
            <person name="Jiang B.G."/>
            <person name="Yang W.F."/>
            <person name="Lam T.T."/>
            <person name="Chang Q.C."/>
            <person name="Ding S.J."/>
            <person name="Wang X.J."/>
            <person name="Zhu J.G."/>
            <person name="Ruan X.D."/>
            <person name="Zhao L."/>
            <person name="Wei J.T."/>
            <person name="Ye R.Z."/>
            <person name="Que T.C."/>
            <person name="Du C.H."/>
            <person name="Zhou Y.H."/>
            <person name="Cheng J.X."/>
            <person name="Dai P.F."/>
            <person name="Guo W.B."/>
            <person name="Han X.H."/>
            <person name="Huang E.J."/>
            <person name="Li L.F."/>
            <person name="Wei W."/>
            <person name="Gao Y.C."/>
            <person name="Liu J.Z."/>
            <person name="Shao H.Z."/>
            <person name="Wang X."/>
            <person name="Wang C.C."/>
            <person name="Yang T.C."/>
            <person name="Huo Q.B."/>
            <person name="Li W."/>
            <person name="Chen H.Y."/>
            <person name="Chen S.E."/>
            <person name="Zhou L.G."/>
            <person name="Ni X.B."/>
            <person name="Tian J.H."/>
            <person name="Sheng Y."/>
            <person name="Liu T."/>
            <person name="Pan Y.S."/>
            <person name="Xia L.Y."/>
            <person name="Li J."/>
            <person name="Zhao F."/>
            <person name="Cao W.C."/>
        </authorList>
    </citation>
    <scope>NUCLEOTIDE SEQUENCE</scope>
    <source>
        <strain evidence="1">Rsan-2018</strain>
    </source>
</reference>
<dbReference type="VEuPathDB" id="VectorBase:RSAN_051285"/>
<keyword evidence="2" id="KW-1185">Reference proteome</keyword>
<name>A0A9D4PU91_RHISA</name>
<evidence type="ECO:0000313" key="2">
    <source>
        <dbReference type="Proteomes" id="UP000821837"/>
    </source>
</evidence>
<evidence type="ECO:0008006" key="3">
    <source>
        <dbReference type="Google" id="ProtNLM"/>
    </source>
</evidence>